<evidence type="ECO:0000313" key="1">
    <source>
        <dbReference type="EMBL" id="OGY59250.1"/>
    </source>
</evidence>
<sequence length="70" mass="7980">MGAKKTKGPAKKSFVIKLDADEDPKCPTCGSPPSKREYREERTMWYSGKVHCTSCGEFIRYYDGIELEKT</sequence>
<reference evidence="1 2" key="1">
    <citation type="journal article" date="2016" name="Nat. Commun.">
        <title>Thousands of microbial genomes shed light on interconnected biogeochemical processes in an aquifer system.</title>
        <authorList>
            <person name="Anantharaman K."/>
            <person name="Brown C.T."/>
            <person name="Hug L.A."/>
            <person name="Sharon I."/>
            <person name="Castelle C.J."/>
            <person name="Probst A.J."/>
            <person name="Thomas B.C."/>
            <person name="Singh A."/>
            <person name="Wilkins M.J."/>
            <person name="Karaoz U."/>
            <person name="Brodie E.L."/>
            <person name="Williams K.H."/>
            <person name="Hubbard S.S."/>
            <person name="Banfield J.F."/>
        </authorList>
    </citation>
    <scope>NUCLEOTIDE SEQUENCE [LARGE SCALE GENOMIC DNA]</scope>
</reference>
<accession>A0A1G1Z5R8</accession>
<evidence type="ECO:0000313" key="2">
    <source>
        <dbReference type="Proteomes" id="UP000178744"/>
    </source>
</evidence>
<comment type="caution">
    <text evidence="1">The sequence shown here is derived from an EMBL/GenBank/DDBJ whole genome shotgun (WGS) entry which is preliminary data.</text>
</comment>
<proteinExistence type="predicted"/>
<name>A0A1G1Z5R8_9BACT</name>
<dbReference type="Proteomes" id="UP000178744">
    <property type="component" value="Unassembled WGS sequence"/>
</dbReference>
<dbReference type="AlphaFoldDB" id="A0A1G1Z5R8"/>
<gene>
    <name evidence="1" type="ORF">A3B23_03460</name>
</gene>
<protein>
    <submittedName>
        <fullName evidence="1">Uncharacterized protein</fullName>
    </submittedName>
</protein>
<organism evidence="1 2">
    <name type="scientific">Candidatus Colwellbacteria bacterium RIFCSPLOWO2_01_FULL_48_10</name>
    <dbReference type="NCBI Taxonomy" id="1797690"/>
    <lineage>
        <taxon>Bacteria</taxon>
        <taxon>Candidatus Colwelliibacteriota</taxon>
    </lineage>
</organism>
<dbReference type="EMBL" id="MHIY01000028">
    <property type="protein sequence ID" value="OGY59250.1"/>
    <property type="molecule type" value="Genomic_DNA"/>
</dbReference>